<dbReference type="EMBL" id="JAERQG010000001">
    <property type="protein sequence ID" value="MBL0765045.1"/>
    <property type="molecule type" value="Genomic_DNA"/>
</dbReference>
<feature type="signal peptide" evidence="2">
    <location>
        <begin position="1"/>
        <end position="19"/>
    </location>
</feature>
<keyword evidence="5" id="KW-1185">Reference proteome</keyword>
<evidence type="ECO:0000256" key="1">
    <source>
        <dbReference type="ARBA" id="ARBA00022729"/>
    </source>
</evidence>
<gene>
    <name evidence="4" type="ORF">JKP34_07275</name>
</gene>
<accession>A0A937AA24</accession>
<dbReference type="InterPro" id="IPR001638">
    <property type="entry name" value="Solute-binding_3/MltF_N"/>
</dbReference>
<dbReference type="Gene3D" id="3.40.190.10">
    <property type="entry name" value="Periplasmic binding protein-like II"/>
    <property type="match status" value="2"/>
</dbReference>
<feature type="chain" id="PRO_5037600122" evidence="2">
    <location>
        <begin position="20"/>
        <end position="279"/>
    </location>
</feature>
<evidence type="ECO:0000259" key="3">
    <source>
        <dbReference type="SMART" id="SM00062"/>
    </source>
</evidence>
<evidence type="ECO:0000313" key="5">
    <source>
        <dbReference type="Proteomes" id="UP000642920"/>
    </source>
</evidence>
<sequence>MKILSTFLFLLITVGNVLAQSPINGQSWAQVKANKTGNLTCVYYKTPGLVFEQGGKMQGVCVDLMEEFKGFVKDKYAVELSFSFTKKIDNFSNFINTVKVSDNIMGVCNTSITNERKTFLSFTPPYMNNPSVLLSNNDAEKISSLDEMSTAFKDYKAVVIKGSTHEKYLNDIKGKYFSNLQIEMVNSGPEVIAKLKSGQNYFTLIDFTEYYDSVKKRLPITRHLVNLNELEDQLGFIFPKSSDWASVWAEFLTPEYKNSVAYKRIIADNLGTSFVNLIK</sequence>
<protein>
    <submittedName>
        <fullName evidence="4">Transporter substrate-binding domain-containing protein</fullName>
    </submittedName>
</protein>
<dbReference type="RefSeq" id="WP_201919178.1">
    <property type="nucleotide sequence ID" value="NZ_JAERQG010000001.1"/>
</dbReference>
<organism evidence="4 5">
    <name type="scientific">Marivirga atlantica</name>
    <dbReference type="NCBI Taxonomy" id="1548457"/>
    <lineage>
        <taxon>Bacteria</taxon>
        <taxon>Pseudomonadati</taxon>
        <taxon>Bacteroidota</taxon>
        <taxon>Cytophagia</taxon>
        <taxon>Cytophagales</taxon>
        <taxon>Marivirgaceae</taxon>
        <taxon>Marivirga</taxon>
    </lineage>
</organism>
<dbReference type="AlphaFoldDB" id="A0A937AA24"/>
<dbReference type="SMART" id="SM00062">
    <property type="entry name" value="PBPb"/>
    <property type="match status" value="1"/>
</dbReference>
<reference evidence="4" key="1">
    <citation type="submission" date="2021-01" db="EMBL/GenBank/DDBJ databases">
        <title>Marivirga sp. nov., isolated from intertidal surface sediments.</title>
        <authorList>
            <person name="Zhang M."/>
        </authorList>
    </citation>
    <scope>NUCLEOTIDE SEQUENCE</scope>
    <source>
        <strain evidence="4">SM1354</strain>
    </source>
</reference>
<comment type="caution">
    <text evidence="4">The sequence shown here is derived from an EMBL/GenBank/DDBJ whole genome shotgun (WGS) entry which is preliminary data.</text>
</comment>
<feature type="domain" description="Solute-binding protein family 3/N-terminal" evidence="3">
    <location>
        <begin position="38"/>
        <end position="273"/>
    </location>
</feature>
<evidence type="ECO:0000313" key="4">
    <source>
        <dbReference type="EMBL" id="MBL0765045.1"/>
    </source>
</evidence>
<dbReference type="PANTHER" id="PTHR35936">
    <property type="entry name" value="MEMBRANE-BOUND LYTIC MUREIN TRANSGLYCOSYLASE F"/>
    <property type="match status" value="1"/>
</dbReference>
<dbReference type="Pfam" id="PF00497">
    <property type="entry name" value="SBP_bac_3"/>
    <property type="match status" value="1"/>
</dbReference>
<evidence type="ECO:0000256" key="2">
    <source>
        <dbReference type="SAM" id="SignalP"/>
    </source>
</evidence>
<keyword evidence="1 2" id="KW-0732">Signal</keyword>
<dbReference type="SUPFAM" id="SSF53850">
    <property type="entry name" value="Periplasmic binding protein-like II"/>
    <property type="match status" value="1"/>
</dbReference>
<proteinExistence type="predicted"/>
<name>A0A937AA24_9BACT</name>
<dbReference type="Proteomes" id="UP000642920">
    <property type="component" value="Unassembled WGS sequence"/>
</dbReference>